<evidence type="ECO:0000313" key="3">
    <source>
        <dbReference type="EMBL" id="KAK5975197.1"/>
    </source>
</evidence>
<organism evidence="3 4">
    <name type="scientific">Trichostrongylus colubriformis</name>
    <name type="common">Black scour worm</name>
    <dbReference type="NCBI Taxonomy" id="6319"/>
    <lineage>
        <taxon>Eukaryota</taxon>
        <taxon>Metazoa</taxon>
        <taxon>Ecdysozoa</taxon>
        <taxon>Nematoda</taxon>
        <taxon>Chromadorea</taxon>
        <taxon>Rhabditida</taxon>
        <taxon>Rhabditina</taxon>
        <taxon>Rhabditomorpha</taxon>
        <taxon>Strongyloidea</taxon>
        <taxon>Trichostrongylidae</taxon>
        <taxon>Trichostrongylus</taxon>
    </lineage>
</organism>
<feature type="transmembrane region" description="Helical" evidence="2">
    <location>
        <begin position="25"/>
        <end position="48"/>
    </location>
</feature>
<dbReference type="AlphaFoldDB" id="A0AAN8IMV5"/>
<feature type="compositionally biased region" description="Polar residues" evidence="1">
    <location>
        <begin position="173"/>
        <end position="190"/>
    </location>
</feature>
<name>A0AAN8IMV5_TRICO</name>
<protein>
    <submittedName>
        <fullName evidence="3">Uncharacterized protein</fullName>
    </submittedName>
</protein>
<comment type="caution">
    <text evidence="3">The sequence shown here is derived from an EMBL/GenBank/DDBJ whole genome shotgun (WGS) entry which is preliminary data.</text>
</comment>
<keyword evidence="2" id="KW-0812">Transmembrane</keyword>
<sequence length="292" mass="32872">MITTYRSADSHKTSKYFSFHTDLPHTWLCLALRLSAILSTCLLVYYLLPVILVPHNNSTHLMARRGSLDSMFSELLQEANVWAGSDRNVSRTGIMTHVNGRRVEEKEDTAIEECLEQLARAISAHVTDILIERLGLEERIAQTNDSATTKESTKPVSASISPKCETDALRIKQSASRTLSTPRSLPQSPTLCHRSRLPRRIPSNSGMRQPQPQQQPPPPLSRRCSRGRADELLIRYHSENRLNRIEPPPGFNETPLENRASRLRRANAGRKLASRGDSLDLLYESATRNSNT</sequence>
<evidence type="ECO:0000256" key="2">
    <source>
        <dbReference type="SAM" id="Phobius"/>
    </source>
</evidence>
<evidence type="ECO:0000256" key="1">
    <source>
        <dbReference type="SAM" id="MobiDB-lite"/>
    </source>
</evidence>
<feature type="region of interest" description="Disordered" evidence="1">
    <location>
        <begin position="144"/>
        <end position="224"/>
    </location>
</feature>
<evidence type="ECO:0000313" key="4">
    <source>
        <dbReference type="Proteomes" id="UP001331761"/>
    </source>
</evidence>
<reference evidence="3 4" key="1">
    <citation type="submission" date="2019-10" db="EMBL/GenBank/DDBJ databases">
        <title>Assembly and Annotation for the nematode Trichostrongylus colubriformis.</title>
        <authorList>
            <person name="Martin J."/>
        </authorList>
    </citation>
    <scope>NUCLEOTIDE SEQUENCE [LARGE SCALE GENOMIC DNA]</scope>
    <source>
        <strain evidence="3">G859</strain>
        <tissue evidence="3">Whole worm</tissue>
    </source>
</reference>
<gene>
    <name evidence="3" type="ORF">GCK32_016034</name>
</gene>
<dbReference type="EMBL" id="WIXE01013310">
    <property type="protein sequence ID" value="KAK5975197.1"/>
    <property type="molecule type" value="Genomic_DNA"/>
</dbReference>
<dbReference type="Proteomes" id="UP001331761">
    <property type="component" value="Unassembled WGS sequence"/>
</dbReference>
<keyword evidence="2" id="KW-1133">Transmembrane helix</keyword>
<keyword evidence="4" id="KW-1185">Reference proteome</keyword>
<keyword evidence="2" id="KW-0472">Membrane</keyword>
<proteinExistence type="predicted"/>
<accession>A0AAN8IMV5</accession>
<feature type="compositionally biased region" description="Polar residues" evidence="1">
    <location>
        <begin position="144"/>
        <end position="160"/>
    </location>
</feature>